<dbReference type="InterPro" id="IPR008254">
    <property type="entry name" value="Flavodoxin/NO_synth"/>
</dbReference>
<reference evidence="4 5" key="1">
    <citation type="submission" date="2018-06" db="EMBL/GenBank/DDBJ databases">
        <title>Noncontiguous genome sequence of Ruminococcaceae bacterium ASD2818.</title>
        <authorList>
            <person name="Chaplin A.V."/>
            <person name="Sokolova S.R."/>
            <person name="Kochetkova T.O."/>
            <person name="Goltsov A.Y."/>
            <person name="Trofimov D.Y."/>
            <person name="Efimov B.A."/>
        </authorList>
    </citation>
    <scope>NUCLEOTIDE SEQUENCE [LARGE SCALE GENOMIC DNA]</scope>
    <source>
        <strain evidence="4 5">ASD2818</strain>
    </source>
</reference>
<proteinExistence type="predicted"/>
<keyword evidence="2" id="KW-0732">Signal</keyword>
<sequence length="371" mass="39747">MKKIASALLAVVMMISMAACQSQEQSQPESSESSMPQSQTNTQPESSIAAPEESTAGNRILIAYFSLGRNAEYPDDVDASTSASLVLDNGQQYGTTEYMANLIQQNVGGDVHMIQTVTPYPTDFDAVVDQNHAEMDAGTLPELVESDLDISQYDTVFIGYPIWATNAPQAIFSFLSEYDLSGKTVIPFCTHDGYGAGSSYTDIAAAVPGAAQVLDGLAIEASDVAGGAEPVAQWLQEIGMDKKAEENVQAEGTAITITVGDTVLDGVIYDTALAKEIEEYFPLTISMVGFGSREYYGGVDFYPENLEGGQKTFENGDITYCEAHHNMAIFYAQTDDPVLSVDVIPIGKVTSDLSIFNELSGNVDITFALAE</sequence>
<dbReference type="PROSITE" id="PS50902">
    <property type="entry name" value="FLAVODOXIN_LIKE"/>
    <property type="match status" value="1"/>
</dbReference>
<evidence type="ECO:0000256" key="1">
    <source>
        <dbReference type="SAM" id="MobiDB-lite"/>
    </source>
</evidence>
<dbReference type="Gene3D" id="3.40.50.360">
    <property type="match status" value="1"/>
</dbReference>
<feature type="chain" id="PRO_5038968430" description="Flavodoxin-like domain-containing protein" evidence="2">
    <location>
        <begin position="19"/>
        <end position="371"/>
    </location>
</feature>
<dbReference type="InterPro" id="IPR029000">
    <property type="entry name" value="Cyclophilin-like_dom_sf"/>
</dbReference>
<evidence type="ECO:0000259" key="3">
    <source>
        <dbReference type="PROSITE" id="PS50902"/>
    </source>
</evidence>
<protein>
    <recommendedName>
        <fullName evidence="3">Flavodoxin-like domain-containing protein</fullName>
    </recommendedName>
</protein>
<accession>A0A328UMG9</accession>
<feature type="region of interest" description="Disordered" evidence="1">
    <location>
        <begin position="22"/>
        <end position="53"/>
    </location>
</feature>
<dbReference type="AlphaFoldDB" id="A0A328UMG9"/>
<name>A0A328UMG9_9FIRM</name>
<evidence type="ECO:0000313" key="5">
    <source>
        <dbReference type="Proteomes" id="UP000249377"/>
    </source>
</evidence>
<dbReference type="GO" id="GO:0016651">
    <property type="term" value="F:oxidoreductase activity, acting on NAD(P)H"/>
    <property type="evidence" value="ECO:0007669"/>
    <property type="project" value="UniProtKB-ARBA"/>
</dbReference>
<keyword evidence="5" id="KW-1185">Reference proteome</keyword>
<dbReference type="InterPro" id="IPR029039">
    <property type="entry name" value="Flavoprotein-like_sf"/>
</dbReference>
<dbReference type="Pfam" id="PF18050">
    <property type="entry name" value="Cyclophil_like2"/>
    <property type="match status" value="1"/>
</dbReference>
<dbReference type="GO" id="GO:0010181">
    <property type="term" value="F:FMN binding"/>
    <property type="evidence" value="ECO:0007669"/>
    <property type="project" value="InterPro"/>
</dbReference>
<dbReference type="EMBL" id="QLYR01000001">
    <property type="protein sequence ID" value="RAQ30125.1"/>
    <property type="molecule type" value="Genomic_DNA"/>
</dbReference>
<feature type="signal peptide" evidence="2">
    <location>
        <begin position="1"/>
        <end position="18"/>
    </location>
</feature>
<dbReference type="PANTHER" id="PTHR39201:SF1">
    <property type="entry name" value="FLAVODOXIN-LIKE DOMAIN-CONTAINING PROTEIN"/>
    <property type="match status" value="1"/>
</dbReference>
<organism evidence="4 5">
    <name type="scientific">Hydrogeniiclostridium mannosilyticum</name>
    <dbReference type="NCBI Taxonomy" id="2764322"/>
    <lineage>
        <taxon>Bacteria</taxon>
        <taxon>Bacillati</taxon>
        <taxon>Bacillota</taxon>
        <taxon>Clostridia</taxon>
        <taxon>Eubacteriales</taxon>
        <taxon>Acutalibacteraceae</taxon>
        <taxon>Hydrogeniiclostridium</taxon>
    </lineage>
</organism>
<dbReference type="InterPro" id="IPR041183">
    <property type="entry name" value="Cyclophilin-like"/>
</dbReference>
<gene>
    <name evidence="4" type="ORF">DPQ25_01030</name>
</gene>
<dbReference type="Gene3D" id="2.40.100.20">
    <property type="match status" value="1"/>
</dbReference>
<feature type="domain" description="Flavodoxin-like" evidence="3">
    <location>
        <begin position="85"/>
        <end position="239"/>
    </location>
</feature>
<feature type="compositionally biased region" description="Low complexity" evidence="1">
    <location>
        <begin position="22"/>
        <end position="39"/>
    </location>
</feature>
<dbReference type="SUPFAM" id="SSF50891">
    <property type="entry name" value="Cyclophilin-like"/>
    <property type="match status" value="1"/>
</dbReference>
<evidence type="ECO:0000313" key="4">
    <source>
        <dbReference type="EMBL" id="RAQ30125.1"/>
    </source>
</evidence>
<dbReference type="PROSITE" id="PS51257">
    <property type="entry name" value="PROKAR_LIPOPROTEIN"/>
    <property type="match status" value="1"/>
</dbReference>
<comment type="caution">
    <text evidence="4">The sequence shown here is derived from an EMBL/GenBank/DDBJ whole genome shotgun (WGS) entry which is preliminary data.</text>
</comment>
<dbReference type="Pfam" id="PF12682">
    <property type="entry name" value="Flavodoxin_4"/>
    <property type="match status" value="1"/>
</dbReference>
<dbReference type="Proteomes" id="UP000249377">
    <property type="component" value="Unassembled WGS sequence"/>
</dbReference>
<dbReference type="RefSeq" id="WP_112331321.1">
    <property type="nucleotide sequence ID" value="NZ_QLYR01000001.1"/>
</dbReference>
<dbReference type="SUPFAM" id="SSF52218">
    <property type="entry name" value="Flavoproteins"/>
    <property type="match status" value="1"/>
</dbReference>
<dbReference type="PANTHER" id="PTHR39201">
    <property type="entry name" value="EXPORTED PROTEIN-RELATED"/>
    <property type="match status" value="1"/>
</dbReference>
<evidence type="ECO:0000256" key="2">
    <source>
        <dbReference type="SAM" id="SignalP"/>
    </source>
</evidence>